<dbReference type="KEGG" id="bot:CIT37_29120"/>
<evidence type="ECO:0000259" key="1">
    <source>
        <dbReference type="Pfam" id="PF12728"/>
    </source>
</evidence>
<dbReference type="Pfam" id="PF12728">
    <property type="entry name" value="HTH_17"/>
    <property type="match status" value="1"/>
</dbReference>
<dbReference type="RefSeq" id="WP_095425313.1">
    <property type="nucleotide sequence ID" value="NZ_CP029425.2"/>
</dbReference>
<dbReference type="Proteomes" id="UP000215703">
    <property type="component" value="Chromosome"/>
</dbReference>
<organism evidence="2 3">
    <name type="scientific">Bradyrhizobium ottawaense</name>
    <dbReference type="NCBI Taxonomy" id="931866"/>
    <lineage>
        <taxon>Bacteria</taxon>
        <taxon>Pseudomonadati</taxon>
        <taxon>Pseudomonadota</taxon>
        <taxon>Alphaproteobacteria</taxon>
        <taxon>Hyphomicrobiales</taxon>
        <taxon>Nitrobacteraceae</taxon>
        <taxon>Bradyrhizobium</taxon>
    </lineage>
</organism>
<accession>A0A2U8PDD7</accession>
<name>A0A2U8PDD7_9BRAD</name>
<feature type="domain" description="Helix-turn-helix" evidence="1">
    <location>
        <begin position="1"/>
        <end position="50"/>
    </location>
</feature>
<dbReference type="GO" id="GO:0003677">
    <property type="term" value="F:DNA binding"/>
    <property type="evidence" value="ECO:0007669"/>
    <property type="project" value="UniProtKB-KW"/>
</dbReference>
<dbReference type="EMBL" id="CP029425">
    <property type="protein sequence ID" value="AWL95748.1"/>
    <property type="molecule type" value="Genomic_DNA"/>
</dbReference>
<reference evidence="2 3" key="2">
    <citation type="journal article" date="2017" name="Syst. Appl. Microbiol.">
        <title>Soybeans inoculated with root zone soils of Canadian native legumes harbour diverse and novel Bradyrhizobium spp. that possess agricultural potential.</title>
        <authorList>
            <person name="Bromfield E.S.P."/>
            <person name="Cloutier S."/>
            <person name="Tambong J.T."/>
            <person name="Tran Thi T.V."/>
        </authorList>
    </citation>
    <scope>NUCLEOTIDE SEQUENCE [LARGE SCALE GENOMIC DNA]</scope>
    <source>
        <strain evidence="2 3">OO99</strain>
    </source>
</reference>
<proteinExistence type="predicted"/>
<gene>
    <name evidence="2" type="ORF">CIT37_29120</name>
</gene>
<sequence length="59" mass="6568">MLTVDEFCQRYRIGRTTFYRLHAEGKGPRVVKIGKCTRISEAAAADWLAAHESPPATCS</sequence>
<dbReference type="AlphaFoldDB" id="A0A2U8PDD7"/>
<dbReference type="GeneID" id="92966699"/>
<reference evidence="2 3" key="1">
    <citation type="journal article" date="2014" name="Int. J. Syst. Evol. Microbiol.">
        <title>Bradyrhizobium ottawaense sp. nov., a symbiotic nitrogen fixing bacterium from root nodules of soybeans in Canada.</title>
        <authorList>
            <person name="Yu X."/>
            <person name="Cloutier S."/>
            <person name="Tambong J.T."/>
            <person name="Bromfield E.S."/>
        </authorList>
    </citation>
    <scope>NUCLEOTIDE SEQUENCE [LARGE SCALE GENOMIC DNA]</scope>
    <source>
        <strain evidence="2 3">OO99</strain>
    </source>
</reference>
<keyword evidence="2" id="KW-0238">DNA-binding</keyword>
<evidence type="ECO:0000313" key="3">
    <source>
        <dbReference type="Proteomes" id="UP000215703"/>
    </source>
</evidence>
<evidence type="ECO:0000313" key="2">
    <source>
        <dbReference type="EMBL" id="AWL95748.1"/>
    </source>
</evidence>
<dbReference type="InterPro" id="IPR041657">
    <property type="entry name" value="HTH_17"/>
</dbReference>
<protein>
    <submittedName>
        <fullName evidence="2">DNA-binding protein</fullName>
    </submittedName>
</protein>